<dbReference type="EMBL" id="SJPR01000004">
    <property type="protein sequence ID" value="TWT95967.1"/>
    <property type="molecule type" value="Genomic_DNA"/>
</dbReference>
<reference evidence="3 4" key="1">
    <citation type="submission" date="2019-02" db="EMBL/GenBank/DDBJ databases">
        <title>Deep-cultivation of Planctomycetes and their phenomic and genomic characterization uncovers novel biology.</title>
        <authorList>
            <person name="Wiegand S."/>
            <person name="Jogler M."/>
            <person name="Boedeker C."/>
            <person name="Pinto D."/>
            <person name="Vollmers J."/>
            <person name="Rivas-Marin E."/>
            <person name="Kohn T."/>
            <person name="Peeters S.H."/>
            <person name="Heuer A."/>
            <person name="Rast P."/>
            <person name="Oberbeckmann S."/>
            <person name="Bunk B."/>
            <person name="Jeske O."/>
            <person name="Meyerdierks A."/>
            <person name="Storesund J.E."/>
            <person name="Kallscheuer N."/>
            <person name="Luecker S."/>
            <person name="Lage O.M."/>
            <person name="Pohl T."/>
            <person name="Merkel B.J."/>
            <person name="Hornburger P."/>
            <person name="Mueller R.-W."/>
            <person name="Bruemmer F."/>
            <person name="Labrenz M."/>
            <person name="Spormann A.M."/>
            <person name="Op Den Camp H."/>
            <person name="Overmann J."/>
            <person name="Amann R."/>
            <person name="Jetten M.S.M."/>
            <person name="Mascher T."/>
            <person name="Medema M.H."/>
            <person name="Devos D.P."/>
            <person name="Kaster A.-K."/>
            <person name="Ovreas L."/>
            <person name="Rohde M."/>
            <person name="Galperin M.Y."/>
            <person name="Jogler C."/>
        </authorList>
    </citation>
    <scope>NUCLEOTIDE SEQUENCE [LARGE SCALE GENOMIC DNA]</scope>
    <source>
        <strain evidence="3 4">Pla108</strain>
    </source>
</reference>
<keyword evidence="2" id="KW-0812">Transmembrane</keyword>
<dbReference type="Proteomes" id="UP000317421">
    <property type="component" value="Unassembled WGS sequence"/>
</dbReference>
<feature type="compositionally biased region" description="Pro residues" evidence="1">
    <location>
        <begin position="64"/>
        <end position="73"/>
    </location>
</feature>
<feature type="compositionally biased region" description="Gly residues" evidence="1">
    <location>
        <begin position="83"/>
        <end position="96"/>
    </location>
</feature>
<keyword evidence="2" id="KW-0472">Membrane</keyword>
<evidence type="ECO:0000313" key="3">
    <source>
        <dbReference type="EMBL" id="TWT95967.1"/>
    </source>
</evidence>
<sequence>MSRDSQQFARAALPVLKLVRQKLGVGGLIGLVVAALLYLAVIQPLVASRFGVTLPTLVDLEPPVESPTPPPGNAEPGATPGQGSPGQGSPGQGSAGQGSPALTEIGRDTYRSAAGLRYTRGSRHGTRLEHLMSHAHDDPDRVGQHGVFDSDDQATVVRLVDEAYQQALAGVNTHTEREGEQTVYDINMGRRIGYVGGQSGNRRGKPAAMHLRLVVQGDRLITAFPFRP</sequence>
<evidence type="ECO:0000313" key="4">
    <source>
        <dbReference type="Proteomes" id="UP000317421"/>
    </source>
</evidence>
<proteinExistence type="predicted"/>
<name>A0A5C6A9E1_9BACT</name>
<organism evidence="3 4">
    <name type="scientific">Botrimarina colliarenosi</name>
    <dbReference type="NCBI Taxonomy" id="2528001"/>
    <lineage>
        <taxon>Bacteria</taxon>
        <taxon>Pseudomonadati</taxon>
        <taxon>Planctomycetota</taxon>
        <taxon>Planctomycetia</taxon>
        <taxon>Pirellulales</taxon>
        <taxon>Lacipirellulaceae</taxon>
        <taxon>Botrimarina</taxon>
    </lineage>
</organism>
<accession>A0A5C6A9E1</accession>
<feature type="transmembrane region" description="Helical" evidence="2">
    <location>
        <begin position="23"/>
        <end position="41"/>
    </location>
</feature>
<dbReference type="RefSeq" id="WP_146445763.1">
    <property type="nucleotide sequence ID" value="NZ_SJPR01000004.1"/>
</dbReference>
<evidence type="ECO:0000256" key="2">
    <source>
        <dbReference type="SAM" id="Phobius"/>
    </source>
</evidence>
<keyword evidence="2" id="KW-1133">Transmembrane helix</keyword>
<gene>
    <name evidence="3" type="ORF">Pla108_30450</name>
</gene>
<dbReference type="OrthoDB" id="284677at2"/>
<evidence type="ECO:0008006" key="5">
    <source>
        <dbReference type="Google" id="ProtNLM"/>
    </source>
</evidence>
<evidence type="ECO:0000256" key="1">
    <source>
        <dbReference type="SAM" id="MobiDB-lite"/>
    </source>
</evidence>
<keyword evidence="4" id="KW-1185">Reference proteome</keyword>
<dbReference type="AlphaFoldDB" id="A0A5C6A9E1"/>
<feature type="region of interest" description="Disordered" evidence="1">
    <location>
        <begin position="61"/>
        <end position="102"/>
    </location>
</feature>
<comment type="caution">
    <text evidence="3">The sequence shown here is derived from an EMBL/GenBank/DDBJ whole genome shotgun (WGS) entry which is preliminary data.</text>
</comment>
<protein>
    <recommendedName>
        <fullName evidence="5">Bacterial CdiA-CT RNAse A domain-containing protein</fullName>
    </recommendedName>
</protein>